<name>A0A1W2EKN4_9BACT</name>
<evidence type="ECO:0000313" key="1">
    <source>
        <dbReference type="EMBL" id="SMD10243.1"/>
    </source>
</evidence>
<accession>A0A1W2EKN4</accession>
<protein>
    <submittedName>
        <fullName evidence="1">Uncharacterized protein</fullName>
    </submittedName>
</protein>
<reference evidence="1 2" key="1">
    <citation type="submission" date="2017-04" db="EMBL/GenBank/DDBJ databases">
        <authorList>
            <person name="Afonso C.L."/>
            <person name="Miller P.J."/>
            <person name="Scott M.A."/>
            <person name="Spackman E."/>
            <person name="Goraichik I."/>
            <person name="Dimitrov K.M."/>
            <person name="Suarez D.L."/>
            <person name="Swayne D.E."/>
        </authorList>
    </citation>
    <scope>NUCLEOTIDE SEQUENCE [LARGE SCALE GENOMIC DNA]</scope>
    <source>
        <strain evidence="1 2">DSM 3385</strain>
    </source>
</reference>
<evidence type="ECO:0000313" key="2">
    <source>
        <dbReference type="Proteomes" id="UP000192418"/>
    </source>
</evidence>
<dbReference type="EMBL" id="FWXY01000034">
    <property type="protein sequence ID" value="SMD10243.1"/>
    <property type="molecule type" value="Genomic_DNA"/>
</dbReference>
<organism evidence="1 2">
    <name type="scientific">Desulfocicer vacuolatum DSM 3385</name>
    <dbReference type="NCBI Taxonomy" id="1121400"/>
    <lineage>
        <taxon>Bacteria</taxon>
        <taxon>Pseudomonadati</taxon>
        <taxon>Thermodesulfobacteriota</taxon>
        <taxon>Desulfobacteria</taxon>
        <taxon>Desulfobacterales</taxon>
        <taxon>Desulfobacteraceae</taxon>
        <taxon>Desulfocicer</taxon>
    </lineage>
</organism>
<proteinExistence type="predicted"/>
<dbReference type="Proteomes" id="UP000192418">
    <property type="component" value="Unassembled WGS sequence"/>
</dbReference>
<sequence length="56" mass="6586">MDYEVINIKLEDEFKICISCGYADGFHTMLKKEDDITKWLFICPSCHSIFDINHTL</sequence>
<dbReference type="AlphaFoldDB" id="A0A1W2EKN4"/>
<dbReference type="RefSeq" id="WP_170923915.1">
    <property type="nucleotide sequence ID" value="NZ_FWXY01000034.1"/>
</dbReference>
<keyword evidence="2" id="KW-1185">Reference proteome</keyword>
<gene>
    <name evidence="1" type="ORF">SAMN02746065_13416</name>
</gene>